<organism evidence="4 5">
    <name type="scientific">Arboricoccus pini</name>
    <dbReference type="NCBI Taxonomy" id="1963835"/>
    <lineage>
        <taxon>Bacteria</taxon>
        <taxon>Pseudomonadati</taxon>
        <taxon>Pseudomonadota</taxon>
        <taxon>Alphaproteobacteria</taxon>
        <taxon>Geminicoccales</taxon>
        <taxon>Geminicoccaceae</taxon>
        <taxon>Arboricoccus</taxon>
    </lineage>
</organism>
<evidence type="ECO:0000313" key="5">
    <source>
        <dbReference type="Proteomes" id="UP000197065"/>
    </source>
</evidence>
<evidence type="ECO:0000256" key="1">
    <source>
        <dbReference type="ARBA" id="ARBA00005125"/>
    </source>
</evidence>
<name>A0A212RKV6_9PROT</name>
<dbReference type="InterPro" id="IPR057326">
    <property type="entry name" value="KR_dom"/>
</dbReference>
<evidence type="ECO:0000259" key="3">
    <source>
        <dbReference type="SMART" id="SM00822"/>
    </source>
</evidence>
<comment type="pathway">
    <text evidence="1">Bacterial outer membrane biogenesis; LPS O-antigen biosynthesis.</text>
</comment>
<dbReference type="AlphaFoldDB" id="A0A212RKV6"/>
<accession>A0A212RKV6</accession>
<reference evidence="4 5" key="1">
    <citation type="submission" date="2017-06" db="EMBL/GenBank/DDBJ databases">
        <authorList>
            <person name="Kim H.J."/>
            <person name="Triplett B.A."/>
        </authorList>
    </citation>
    <scope>NUCLEOTIDE SEQUENCE [LARGE SCALE GENOMIC DNA]</scope>
    <source>
        <strain evidence="4 5">B29T1</strain>
    </source>
</reference>
<feature type="domain" description="Ketoreductase" evidence="3">
    <location>
        <begin position="4"/>
        <end position="175"/>
    </location>
</feature>
<proteinExistence type="inferred from homology"/>
<dbReference type="PANTHER" id="PTHR43000">
    <property type="entry name" value="DTDP-D-GLUCOSE 4,6-DEHYDRATASE-RELATED"/>
    <property type="match status" value="1"/>
</dbReference>
<dbReference type="Gene3D" id="3.40.50.720">
    <property type="entry name" value="NAD(P)-binding Rossmann-like Domain"/>
    <property type="match status" value="1"/>
</dbReference>
<dbReference type="InterPro" id="IPR001509">
    <property type="entry name" value="Epimerase_deHydtase"/>
</dbReference>
<dbReference type="SUPFAM" id="SSF51735">
    <property type="entry name" value="NAD(P)-binding Rossmann-fold domains"/>
    <property type="match status" value="1"/>
</dbReference>
<evidence type="ECO:0000313" key="4">
    <source>
        <dbReference type="EMBL" id="SNB73114.1"/>
    </source>
</evidence>
<evidence type="ECO:0000256" key="2">
    <source>
        <dbReference type="ARBA" id="ARBA00007637"/>
    </source>
</evidence>
<dbReference type="Pfam" id="PF01370">
    <property type="entry name" value="Epimerase"/>
    <property type="match status" value="1"/>
</dbReference>
<dbReference type="RefSeq" id="WP_088562141.1">
    <property type="nucleotide sequence ID" value="NZ_FYEH01000010.1"/>
</dbReference>
<gene>
    <name evidence="4" type="ORF">SAMN07250955_11060</name>
</gene>
<dbReference type="EMBL" id="FYEH01000010">
    <property type="protein sequence ID" value="SNB73114.1"/>
    <property type="molecule type" value="Genomic_DNA"/>
</dbReference>
<sequence length="306" mass="33031">MSNDTTLITGASGLIGQAVLARLLKEGRKAVGIDLRLKPGQLPVQIVDLGDIHQLHALAEREAVGSIIHCGAVSGPMVMVDNPYGIIQTNVVGTANMLELARLRRMRRLVFCSSTSAYGPTEPPASDSKGIPEKALLAPDSVYASTKVACEALLAGYRQQHGLDAVSVRLCWVYGPGRTTECVIRTMIESALSGKKALIPYGADFPRQFIYVDDAVEALLRARDASTCPQPVYTATGGSFLTIGEVRDLVVEIWPKAQIEVAPGADPHDSYQHRFDSTAIARDLGFEPRMTLEQGIKAYATWLSCH</sequence>
<keyword evidence="5" id="KW-1185">Reference proteome</keyword>
<dbReference type="InterPro" id="IPR036291">
    <property type="entry name" value="NAD(P)-bd_dom_sf"/>
</dbReference>
<dbReference type="OrthoDB" id="8770295at2"/>
<dbReference type="SMART" id="SM00822">
    <property type="entry name" value="PKS_KR"/>
    <property type="match status" value="1"/>
</dbReference>
<protein>
    <submittedName>
        <fullName evidence="4">UDP-glucose 4-epimerase</fullName>
    </submittedName>
</protein>
<comment type="similarity">
    <text evidence="2">Belongs to the NAD(P)-dependent epimerase/dehydratase family.</text>
</comment>
<dbReference type="Proteomes" id="UP000197065">
    <property type="component" value="Unassembled WGS sequence"/>
</dbReference>